<dbReference type="EC" id="2.1.1.72" evidence="2"/>
<dbReference type="Pfam" id="PF02384">
    <property type="entry name" value="N6_Mtase"/>
    <property type="match status" value="1"/>
</dbReference>
<comment type="caution">
    <text evidence="10">The sequence shown here is derived from an EMBL/GenBank/DDBJ whole genome shotgun (WGS) entry which is preliminary data.</text>
</comment>
<dbReference type="InterPro" id="IPR003356">
    <property type="entry name" value="DNA_methylase_A-5"/>
</dbReference>
<reference evidence="10 11" key="1">
    <citation type="submission" date="2020-06" db="EMBL/GenBank/DDBJ databases">
        <title>Photobacterium damselae subsp. damselae comparative genomics.</title>
        <authorList>
            <person name="Osorio C.R."/>
        </authorList>
    </citation>
    <scope>NUCLEOTIDE SEQUENCE [LARGE SCALE GENOMIC DNA]</scope>
    <source>
        <strain evidence="10 11">TW250/03</strain>
    </source>
</reference>
<dbReference type="Proteomes" id="UP000533429">
    <property type="component" value="Unassembled WGS sequence"/>
</dbReference>
<dbReference type="PRINTS" id="PR00507">
    <property type="entry name" value="N12N6MTFRASE"/>
</dbReference>
<evidence type="ECO:0000256" key="6">
    <source>
        <dbReference type="ARBA" id="ARBA00022747"/>
    </source>
</evidence>
<name>A0A850QNJ7_PHODD</name>
<feature type="domain" description="N6 adenine-specific DNA methyltransferase N-terminal" evidence="9">
    <location>
        <begin position="14"/>
        <end position="144"/>
    </location>
</feature>
<dbReference type="GO" id="GO:0009307">
    <property type="term" value="P:DNA restriction-modification system"/>
    <property type="evidence" value="ECO:0007669"/>
    <property type="project" value="UniProtKB-KW"/>
</dbReference>
<dbReference type="SUPFAM" id="SSF53335">
    <property type="entry name" value="S-adenosyl-L-methionine-dependent methyltransferases"/>
    <property type="match status" value="1"/>
</dbReference>
<dbReference type="Gene3D" id="1.20.1260.30">
    <property type="match status" value="1"/>
</dbReference>
<evidence type="ECO:0000313" key="11">
    <source>
        <dbReference type="Proteomes" id="UP000533429"/>
    </source>
</evidence>
<evidence type="ECO:0000256" key="2">
    <source>
        <dbReference type="ARBA" id="ARBA00011900"/>
    </source>
</evidence>
<dbReference type="InterPro" id="IPR029063">
    <property type="entry name" value="SAM-dependent_MTases_sf"/>
</dbReference>
<dbReference type="InterPro" id="IPR022749">
    <property type="entry name" value="D12N6_MeTrfase_N"/>
</dbReference>
<dbReference type="Pfam" id="PF12161">
    <property type="entry name" value="HsdM_N"/>
    <property type="match status" value="1"/>
</dbReference>
<evidence type="ECO:0000256" key="5">
    <source>
        <dbReference type="ARBA" id="ARBA00022691"/>
    </source>
</evidence>
<evidence type="ECO:0000256" key="3">
    <source>
        <dbReference type="ARBA" id="ARBA00022603"/>
    </source>
</evidence>
<dbReference type="EMBL" id="JABXOR010000395">
    <property type="protein sequence ID" value="NVO99832.1"/>
    <property type="molecule type" value="Genomic_DNA"/>
</dbReference>
<keyword evidence="5" id="KW-0949">S-adenosyl-L-methionine</keyword>
<dbReference type="InterPro" id="IPR038333">
    <property type="entry name" value="T1MK-like_N_sf"/>
</dbReference>
<keyword evidence="3 10" id="KW-0489">Methyltransferase</keyword>
<accession>A0A850QNJ7</accession>
<keyword evidence="6" id="KW-0680">Restriction system</keyword>
<evidence type="ECO:0000256" key="4">
    <source>
        <dbReference type="ARBA" id="ARBA00022679"/>
    </source>
</evidence>
<evidence type="ECO:0000313" key="10">
    <source>
        <dbReference type="EMBL" id="NVO99832.1"/>
    </source>
</evidence>
<feature type="domain" description="DNA methylase adenine-specific" evidence="8">
    <location>
        <begin position="161"/>
        <end position="466"/>
    </location>
</feature>
<dbReference type="PANTHER" id="PTHR42933:SF3">
    <property type="entry name" value="TYPE I RESTRICTION ENZYME MJAVIII METHYLASE SUBUNIT"/>
    <property type="match status" value="1"/>
</dbReference>
<comment type="similarity">
    <text evidence="1">Belongs to the N(4)/N(6)-methyltransferase family.</text>
</comment>
<comment type="catalytic activity">
    <reaction evidence="7">
        <text>a 2'-deoxyadenosine in DNA + S-adenosyl-L-methionine = an N(6)-methyl-2'-deoxyadenosine in DNA + S-adenosyl-L-homocysteine + H(+)</text>
        <dbReference type="Rhea" id="RHEA:15197"/>
        <dbReference type="Rhea" id="RHEA-COMP:12418"/>
        <dbReference type="Rhea" id="RHEA-COMP:12419"/>
        <dbReference type="ChEBI" id="CHEBI:15378"/>
        <dbReference type="ChEBI" id="CHEBI:57856"/>
        <dbReference type="ChEBI" id="CHEBI:59789"/>
        <dbReference type="ChEBI" id="CHEBI:90615"/>
        <dbReference type="ChEBI" id="CHEBI:90616"/>
        <dbReference type="EC" id="2.1.1.72"/>
    </reaction>
</comment>
<protein>
    <recommendedName>
        <fullName evidence="2">site-specific DNA-methyltransferase (adenine-specific)</fullName>
        <ecNumber evidence="2">2.1.1.72</ecNumber>
    </recommendedName>
</protein>
<dbReference type="GO" id="GO:0032259">
    <property type="term" value="P:methylation"/>
    <property type="evidence" value="ECO:0007669"/>
    <property type="project" value="UniProtKB-KW"/>
</dbReference>
<gene>
    <name evidence="10" type="ORF">HWA77_06360</name>
</gene>
<dbReference type="Gene3D" id="3.40.50.150">
    <property type="entry name" value="Vaccinia Virus protein VP39"/>
    <property type="match status" value="1"/>
</dbReference>
<proteinExistence type="inferred from homology"/>
<dbReference type="InterPro" id="IPR051537">
    <property type="entry name" value="DNA_Adenine_Mtase"/>
</dbReference>
<dbReference type="GO" id="GO:0009007">
    <property type="term" value="F:site-specific DNA-methyltransferase (adenine-specific) activity"/>
    <property type="evidence" value="ECO:0007669"/>
    <property type="project" value="UniProtKB-EC"/>
</dbReference>
<evidence type="ECO:0000256" key="1">
    <source>
        <dbReference type="ARBA" id="ARBA00006594"/>
    </source>
</evidence>
<organism evidence="10 11">
    <name type="scientific">Photobacterium damselae subsp. damselae</name>
    <name type="common">Listonella damsela</name>
    <dbReference type="NCBI Taxonomy" id="85581"/>
    <lineage>
        <taxon>Bacteria</taxon>
        <taxon>Pseudomonadati</taxon>
        <taxon>Pseudomonadota</taxon>
        <taxon>Gammaproteobacteria</taxon>
        <taxon>Vibrionales</taxon>
        <taxon>Vibrionaceae</taxon>
        <taxon>Photobacterium</taxon>
    </lineage>
</organism>
<evidence type="ECO:0000256" key="7">
    <source>
        <dbReference type="ARBA" id="ARBA00047942"/>
    </source>
</evidence>
<evidence type="ECO:0000259" key="9">
    <source>
        <dbReference type="Pfam" id="PF12161"/>
    </source>
</evidence>
<dbReference type="PANTHER" id="PTHR42933">
    <property type="entry name" value="SLR6095 PROTEIN"/>
    <property type="match status" value="1"/>
</dbReference>
<sequence>MKDLGKYKKHSDLVWNIANLLRGPYRPPQYRRVMIPLTVLKRLDSVLLKTKEQVLVEHQKLVAKGNKEEVIEETINQKFDLKFFNTSEFTFKTLLDDPDKLAANLNKYIAGFSKRAREILEKFSFGEEIEKLDEANRLYEVMKEMASDDVDFHPDTVDNVAMGYIFEDLVRRFNEQANEEAGDHYTPREVVKLMINLLFTGEEQLHKPGKVIKIYDPTCGTGGILSEAERTIIEDLNRDANVELFGQEYNAESYAICGSDLMIKGEDVNNVVYGNTLGTGKVKEGFADGDGHPEERFHYMAANPPFGVEWKPEKDTVTKEHEQFGFKGRFGPGLPRINDGALLFLMHMMAKMERPPETYTLPEPGGVQGGEGSRIAVIFNGSPMFTGDAGGGESNIRRYIIENDMLETIVGLPDQMFYNTGIYTYIWIVTNRKAKNRQGKVQLINATDFAWKMKKSLGDKRKKLGEGPIAGNTDEPDHIAEITKIYAAFNDDETRTLNEIGTNLDSPKDKKRKKDKPIFVSKIFNNQDFGYLKVTVERPLRLNFIVNDERIEQVKQTAYFITLGESKKRKDKTKIAEEIALGKAQQQELLRVLNEVKALYVDGVVIKNRKVIEEQLKGAFVTSELKFDAAMKKALLCDGVLGEKDPTAEPCLDSKNRPEPDADLRDFENVPFPGALLINGKRDEENELIELPLPLDYETKKTKGKVDTAELLDLVKEHCESFLTKEVLPYRDDAWIDHSKIKVGYEIPFNRHFYEYEKPKKLAVIEEEIGILEQEIVALIKGGL</sequence>
<evidence type="ECO:0000259" key="8">
    <source>
        <dbReference type="Pfam" id="PF02384"/>
    </source>
</evidence>
<dbReference type="GO" id="GO:0003677">
    <property type="term" value="F:DNA binding"/>
    <property type="evidence" value="ECO:0007669"/>
    <property type="project" value="InterPro"/>
</dbReference>
<keyword evidence="4 10" id="KW-0808">Transferase</keyword>
<dbReference type="AlphaFoldDB" id="A0A850QNJ7"/>
<dbReference type="GO" id="GO:0008170">
    <property type="term" value="F:N-methyltransferase activity"/>
    <property type="evidence" value="ECO:0007669"/>
    <property type="project" value="InterPro"/>
</dbReference>